<name>A0AA36FBL0_OCTVU</name>
<dbReference type="Proteomes" id="UP001162480">
    <property type="component" value="Chromosome 13"/>
</dbReference>
<evidence type="ECO:0000313" key="2">
    <source>
        <dbReference type="EMBL" id="CAI9731542.1"/>
    </source>
</evidence>
<proteinExistence type="predicted"/>
<evidence type="ECO:0000256" key="1">
    <source>
        <dbReference type="SAM" id="MobiDB-lite"/>
    </source>
</evidence>
<reference evidence="2" key="1">
    <citation type="submission" date="2023-08" db="EMBL/GenBank/DDBJ databases">
        <authorList>
            <person name="Alioto T."/>
            <person name="Alioto T."/>
            <person name="Gomez Garrido J."/>
        </authorList>
    </citation>
    <scope>NUCLEOTIDE SEQUENCE</scope>
</reference>
<dbReference type="EMBL" id="OX597826">
    <property type="protein sequence ID" value="CAI9731542.1"/>
    <property type="molecule type" value="Genomic_DNA"/>
</dbReference>
<evidence type="ECO:0000313" key="3">
    <source>
        <dbReference type="Proteomes" id="UP001162480"/>
    </source>
</evidence>
<dbReference type="AlphaFoldDB" id="A0AA36FBL0"/>
<feature type="region of interest" description="Disordered" evidence="1">
    <location>
        <begin position="1"/>
        <end position="74"/>
    </location>
</feature>
<feature type="compositionally biased region" description="Basic residues" evidence="1">
    <location>
        <begin position="34"/>
        <end position="45"/>
    </location>
</feature>
<keyword evidence="3" id="KW-1185">Reference proteome</keyword>
<sequence length="74" mass="8961">MMPKMLIEDDEDDEEKVEMGKEQDSNNYRENRINKCKLQKLKQSKQHSDSELLQFSYPKHPGKRIRNMQTYKQT</sequence>
<feature type="compositionally biased region" description="Basic and acidic residues" evidence="1">
    <location>
        <begin position="17"/>
        <end position="33"/>
    </location>
</feature>
<organism evidence="2 3">
    <name type="scientific">Octopus vulgaris</name>
    <name type="common">Common octopus</name>
    <dbReference type="NCBI Taxonomy" id="6645"/>
    <lineage>
        <taxon>Eukaryota</taxon>
        <taxon>Metazoa</taxon>
        <taxon>Spiralia</taxon>
        <taxon>Lophotrochozoa</taxon>
        <taxon>Mollusca</taxon>
        <taxon>Cephalopoda</taxon>
        <taxon>Coleoidea</taxon>
        <taxon>Octopodiformes</taxon>
        <taxon>Octopoda</taxon>
        <taxon>Incirrata</taxon>
        <taxon>Octopodidae</taxon>
        <taxon>Octopus</taxon>
    </lineage>
</organism>
<protein>
    <submittedName>
        <fullName evidence="2">Uncharacterized protein</fullName>
    </submittedName>
</protein>
<gene>
    <name evidence="2" type="ORF">OCTVUL_1B013398</name>
</gene>
<accession>A0AA36FBL0</accession>